<reference evidence="12" key="1">
    <citation type="journal article" date="2020" name="Stud. Mycol.">
        <title>101 Dothideomycetes genomes: a test case for predicting lifestyles and emergence of pathogens.</title>
        <authorList>
            <person name="Haridas S."/>
            <person name="Albert R."/>
            <person name="Binder M."/>
            <person name="Bloem J."/>
            <person name="Labutti K."/>
            <person name="Salamov A."/>
            <person name="Andreopoulos B."/>
            <person name="Baker S."/>
            <person name="Barry K."/>
            <person name="Bills G."/>
            <person name="Bluhm B."/>
            <person name="Cannon C."/>
            <person name="Castanera R."/>
            <person name="Culley D."/>
            <person name="Daum C."/>
            <person name="Ezra D."/>
            <person name="Gonzalez J."/>
            <person name="Henrissat B."/>
            <person name="Kuo A."/>
            <person name="Liang C."/>
            <person name="Lipzen A."/>
            <person name="Lutzoni F."/>
            <person name="Magnuson J."/>
            <person name="Mondo S."/>
            <person name="Nolan M."/>
            <person name="Ohm R."/>
            <person name="Pangilinan J."/>
            <person name="Park H.-J."/>
            <person name="Ramirez L."/>
            <person name="Alfaro M."/>
            <person name="Sun H."/>
            <person name="Tritt A."/>
            <person name="Yoshinaga Y."/>
            <person name="Zwiers L.-H."/>
            <person name="Turgeon B."/>
            <person name="Goodwin S."/>
            <person name="Spatafora J."/>
            <person name="Crous P."/>
            <person name="Grigoriev I."/>
        </authorList>
    </citation>
    <scope>NUCLEOTIDE SEQUENCE</scope>
    <source>
        <strain evidence="12">CBS 260.36</strain>
    </source>
</reference>
<dbReference type="GO" id="GO:0006886">
    <property type="term" value="P:intracellular protein transport"/>
    <property type="evidence" value="ECO:0007669"/>
    <property type="project" value="InterPro"/>
</dbReference>
<evidence type="ECO:0000256" key="2">
    <source>
        <dbReference type="ARBA" id="ARBA00009936"/>
    </source>
</evidence>
<keyword evidence="4" id="KW-0813">Transport</keyword>
<keyword evidence="5" id="KW-0653">Protein transport</keyword>
<evidence type="ECO:0000256" key="9">
    <source>
        <dbReference type="SAM" id="MobiDB-lite"/>
    </source>
</evidence>
<dbReference type="PANTHER" id="PTHR13302">
    <property type="entry name" value="CONSERVED OLIGOMERIC GOLGI COMPLEX COMPONENT 3"/>
    <property type="match status" value="1"/>
</dbReference>
<dbReference type="PANTHER" id="PTHR13302:SF8">
    <property type="entry name" value="CONSERVED OLIGOMERIC GOLGI COMPLEX SUBUNIT 3"/>
    <property type="match status" value="1"/>
</dbReference>
<dbReference type="Pfam" id="PF20671">
    <property type="entry name" value="COG3_C"/>
    <property type="match status" value="1"/>
</dbReference>
<evidence type="ECO:0000259" key="10">
    <source>
        <dbReference type="Pfam" id="PF04136"/>
    </source>
</evidence>
<comment type="subcellular location">
    <subcellularLocation>
        <location evidence="1">Golgi apparatus membrane</location>
        <topology evidence="1">Peripheral membrane protein</topology>
    </subcellularLocation>
</comment>
<dbReference type="GO" id="GO:0005801">
    <property type="term" value="C:cis-Golgi network"/>
    <property type="evidence" value="ECO:0007669"/>
    <property type="project" value="InterPro"/>
</dbReference>
<proteinExistence type="inferred from homology"/>
<evidence type="ECO:0000256" key="1">
    <source>
        <dbReference type="ARBA" id="ARBA00004395"/>
    </source>
</evidence>
<dbReference type="EMBL" id="ML996090">
    <property type="protein sequence ID" value="KAF2149918.1"/>
    <property type="molecule type" value="Genomic_DNA"/>
</dbReference>
<evidence type="ECO:0000256" key="7">
    <source>
        <dbReference type="ARBA" id="ARBA00023136"/>
    </source>
</evidence>
<keyword evidence="6" id="KW-0333">Golgi apparatus</keyword>
<dbReference type="Pfam" id="PF04136">
    <property type="entry name" value="COG3_N"/>
    <property type="match status" value="1"/>
</dbReference>
<organism evidence="12 13">
    <name type="scientific">Myriangium duriaei CBS 260.36</name>
    <dbReference type="NCBI Taxonomy" id="1168546"/>
    <lineage>
        <taxon>Eukaryota</taxon>
        <taxon>Fungi</taxon>
        <taxon>Dikarya</taxon>
        <taxon>Ascomycota</taxon>
        <taxon>Pezizomycotina</taxon>
        <taxon>Dothideomycetes</taxon>
        <taxon>Dothideomycetidae</taxon>
        <taxon>Myriangiales</taxon>
        <taxon>Myriangiaceae</taxon>
        <taxon>Myriangium</taxon>
    </lineage>
</organism>
<name>A0A9P4ITW7_9PEZI</name>
<feature type="region of interest" description="Disordered" evidence="9">
    <location>
        <begin position="1"/>
        <end position="24"/>
    </location>
</feature>
<evidence type="ECO:0000259" key="11">
    <source>
        <dbReference type="Pfam" id="PF20671"/>
    </source>
</evidence>
<dbReference type="GO" id="GO:0006891">
    <property type="term" value="P:intra-Golgi vesicle-mediated transport"/>
    <property type="evidence" value="ECO:0007669"/>
    <property type="project" value="TreeGrafter"/>
</dbReference>
<comment type="caution">
    <text evidence="12">The sequence shown here is derived from an EMBL/GenBank/DDBJ whole genome shotgun (WGS) entry which is preliminary data.</text>
</comment>
<evidence type="ECO:0000256" key="5">
    <source>
        <dbReference type="ARBA" id="ARBA00022927"/>
    </source>
</evidence>
<dbReference type="GO" id="GO:0000139">
    <property type="term" value="C:Golgi membrane"/>
    <property type="evidence" value="ECO:0007669"/>
    <property type="project" value="UniProtKB-SubCell"/>
</dbReference>
<dbReference type="GO" id="GO:0007030">
    <property type="term" value="P:Golgi organization"/>
    <property type="evidence" value="ECO:0007669"/>
    <property type="project" value="TreeGrafter"/>
</dbReference>
<dbReference type="InterPro" id="IPR048320">
    <property type="entry name" value="COG3_N"/>
</dbReference>
<sequence>MDDAWLNSFVPSSSHREESHAHRRRASLLQPIDSPNAVDLATPVIPSTIEEPTARGPPEATILSRASSWHNLPRSTDSSVTSSLIRRNSLDLAELETELDLLVEGDLGTELETELLQASHEDYEFVESDLLFHDQLELSQNHLDALLASTTSSLKILSSLSESFRIVEEQTNAFHEQCQNIIAEQKRLSGLAEDVKENMQYYSYLEPITRRLNAPGASNVVTRKEFPEMLANLDSCLDYMQGHPKQKEAATYQARYRLLLTRALTLIRVHFTETLRALAADVSKRIADKQLNDTTQSALLYAKFRATAPELRDLGLEILKRAVPPADAEDEGEAEYQSLMNELYQSYSATRGRLMLPLVAKEMAEIAAVDSSSRDLVAFARRAVGFIRGICLDEYELWCEWFVVDGGVYDFLEGICEPLFDYLRPQTIHETKLSKLCELCTFLQTSLAENEDEDDESGVPYSNGIHDRKLNFTALIQPALADAQTRLVFLAITALRNDIESFRPKPEDLAYPSKARQRSSSKTNGKQQPVLSGRKNSAKNGTHTPPLKTPTIVDQDEEDADDGYWAASLDKHQETWYPTLPKAIRLLSRIYRLVNSSVFDDLAHRIVHSTTMSLLGASSQIATKVSPTDANLFLISHLLHLKQQIVAFDIEFVAPEITFDFSSLTNTFYELRDRGGLWNPGTWYKLASGGLLPKVVENMLDAKAELDGRLRVTINEFVNSFSARITAPLNEWLESSKKSKEPPLEPKRAATAVRGLAEKDVTFLRQKLDEYIDDFRTRETLVTAVKDQVILAYEDWMDRQADGKGITKMGRLSKKGKGREDEIWSNDVFADWCDATFGTSGSEEHDHDDDEDLTP</sequence>
<evidence type="ECO:0000256" key="6">
    <source>
        <dbReference type="ARBA" id="ARBA00023034"/>
    </source>
</evidence>
<keyword evidence="13" id="KW-1185">Reference proteome</keyword>
<dbReference type="InterPro" id="IPR048685">
    <property type="entry name" value="COG3_C"/>
</dbReference>
<evidence type="ECO:0000256" key="8">
    <source>
        <dbReference type="ARBA" id="ARBA00031339"/>
    </source>
</evidence>
<evidence type="ECO:0000256" key="4">
    <source>
        <dbReference type="ARBA" id="ARBA00022448"/>
    </source>
</evidence>
<feature type="domain" description="Conserved oligomeric Golgi complex subunit 3 C-terminal" evidence="11">
    <location>
        <begin position="297"/>
        <end position="663"/>
    </location>
</feature>
<dbReference type="InterPro" id="IPR007265">
    <property type="entry name" value="COG_su3"/>
</dbReference>
<feature type="compositionally biased region" description="Polar residues" evidence="9">
    <location>
        <begin position="518"/>
        <end position="543"/>
    </location>
</feature>
<dbReference type="GO" id="GO:0006914">
    <property type="term" value="P:autophagy"/>
    <property type="evidence" value="ECO:0007669"/>
    <property type="project" value="TreeGrafter"/>
</dbReference>
<dbReference type="OrthoDB" id="296793at2759"/>
<feature type="domain" description="Conserved oligomeric Golgi complex subunit 3 N-terminal" evidence="10">
    <location>
        <begin position="132"/>
        <end position="276"/>
    </location>
</feature>
<protein>
    <recommendedName>
        <fullName evidence="3">Conserved oligomeric Golgi complex subunit 3</fullName>
    </recommendedName>
    <alternativeName>
        <fullName evidence="8">Component of oligomeric Golgi complex 3</fullName>
    </alternativeName>
</protein>
<dbReference type="Proteomes" id="UP000799439">
    <property type="component" value="Unassembled WGS sequence"/>
</dbReference>
<evidence type="ECO:0000256" key="3">
    <source>
        <dbReference type="ARBA" id="ARBA00020976"/>
    </source>
</evidence>
<dbReference type="GO" id="GO:0017119">
    <property type="term" value="C:Golgi transport complex"/>
    <property type="evidence" value="ECO:0007669"/>
    <property type="project" value="TreeGrafter"/>
</dbReference>
<accession>A0A9P4ITW7</accession>
<feature type="region of interest" description="Disordered" evidence="9">
    <location>
        <begin position="506"/>
        <end position="553"/>
    </location>
</feature>
<keyword evidence="7" id="KW-0472">Membrane</keyword>
<evidence type="ECO:0000313" key="13">
    <source>
        <dbReference type="Proteomes" id="UP000799439"/>
    </source>
</evidence>
<gene>
    <name evidence="12" type="ORF">K461DRAFT_287662</name>
</gene>
<dbReference type="AlphaFoldDB" id="A0A9P4ITW7"/>
<evidence type="ECO:0000313" key="12">
    <source>
        <dbReference type="EMBL" id="KAF2149918.1"/>
    </source>
</evidence>
<comment type="similarity">
    <text evidence="2">Belongs to the COG3 family.</text>
</comment>